<keyword evidence="2" id="KW-1185">Reference proteome</keyword>
<dbReference type="EMBL" id="CP028923">
    <property type="protein sequence ID" value="QCK16121.1"/>
    <property type="molecule type" value="Genomic_DNA"/>
</dbReference>
<sequence>MANNQKESDSFRLKSGDNITLYTTCGSREGPGFRQCRGLDKEMWEKQIEFFKSNYQVIADEWNKSYISGRATDFKTLIYSNSSKPVFSFKYSKMNEDVKNAKCLAKNLDAD</sequence>
<evidence type="ECO:0000313" key="1">
    <source>
        <dbReference type="EMBL" id="QCK16121.1"/>
    </source>
</evidence>
<name>A0A4D7JKJ6_9BACT</name>
<dbReference type="AlphaFoldDB" id="A0A4D7JKJ6"/>
<reference evidence="1 2" key="1">
    <citation type="submission" date="2018-04" db="EMBL/GenBank/DDBJ databases">
        <title>Complete genome uncultured novel isolate.</title>
        <authorList>
            <person name="Merlino G."/>
        </authorList>
    </citation>
    <scope>NUCLEOTIDE SEQUENCE [LARGE SCALE GENOMIC DNA]</scope>
    <source>
        <strain evidence="2">R1DC9</strain>
    </source>
</reference>
<proteinExistence type="predicted"/>
<dbReference type="OrthoDB" id="1467785at2"/>
<gene>
    <name evidence="1" type="ORF">DCC35_15920</name>
</gene>
<accession>A0A4D7JKJ6</accession>
<dbReference type="RefSeq" id="WP_137091717.1">
    <property type="nucleotide sequence ID" value="NZ_CP028923.1"/>
</dbReference>
<evidence type="ECO:0000313" key="2">
    <source>
        <dbReference type="Proteomes" id="UP000298616"/>
    </source>
</evidence>
<dbReference type="KEGG" id="fpf:DCC35_15920"/>
<organism evidence="1 2">
    <name type="scientific">Mangrovivirga cuniculi</name>
    <dbReference type="NCBI Taxonomy" id="2715131"/>
    <lineage>
        <taxon>Bacteria</taxon>
        <taxon>Pseudomonadati</taxon>
        <taxon>Bacteroidota</taxon>
        <taxon>Cytophagia</taxon>
        <taxon>Cytophagales</taxon>
        <taxon>Mangrovivirgaceae</taxon>
        <taxon>Mangrovivirga</taxon>
    </lineage>
</organism>
<dbReference type="Proteomes" id="UP000298616">
    <property type="component" value="Chromosome"/>
</dbReference>
<protein>
    <submittedName>
        <fullName evidence="1">Uncharacterized protein</fullName>
    </submittedName>
</protein>